<dbReference type="SUPFAM" id="SSF46938">
    <property type="entry name" value="CRAL/TRIO N-terminal domain"/>
    <property type="match status" value="1"/>
</dbReference>
<dbReference type="SMART" id="SM00516">
    <property type="entry name" value="SEC14"/>
    <property type="match status" value="1"/>
</dbReference>
<reference evidence="4" key="1">
    <citation type="submission" date="2020-06" db="EMBL/GenBank/DDBJ databases">
        <authorList>
            <consortium name="Plant Systems Biology data submission"/>
        </authorList>
    </citation>
    <scope>NUCLEOTIDE SEQUENCE</scope>
    <source>
        <strain evidence="4">D6</strain>
    </source>
</reference>
<dbReference type="InterPro" id="IPR036865">
    <property type="entry name" value="CRAL-TRIO_dom_sf"/>
</dbReference>
<dbReference type="Proteomes" id="UP001153069">
    <property type="component" value="Unassembled WGS sequence"/>
</dbReference>
<dbReference type="OrthoDB" id="1434354at2759"/>
<proteinExistence type="predicted"/>
<comment type="caution">
    <text evidence="4">The sequence shown here is derived from an EMBL/GenBank/DDBJ whole genome shotgun (WGS) entry which is preliminary data.</text>
</comment>
<evidence type="ECO:0000313" key="5">
    <source>
        <dbReference type="Proteomes" id="UP001153069"/>
    </source>
</evidence>
<sequence length="350" mass="39637">MIRLNSSLLLLCICAIGIPAEEASSPLAEVVLTHRDNALLIHGGGVSENDNKELSALVNTTSLTTTKPYHFSLYQPGDGSENDPDKIPKRFLSMQKGNRVAAKAALQATLQWRKEHDIDTILQRPRPNFDIYKSMLVHVFLGRDTAGKVVFLQRPALGSGVRLLELAEKNEIPLPEMVLEYAFMMEYLFNVLDPPTPDNNHDIRTLTTVIDMTGLTFSMLRHRNLLSFVKEFVVMQSVHYPQRAYKTLLVNAPSWFEKLYQFFTPMLRESTKAKIEILGRGSPERQKQVLTEVLGEDLLQYLPDDMLGSSDDEESQESTTVPVSPMEQELREFVLARLQEEGMEMNVLVE</sequence>
<dbReference type="InterPro" id="IPR036273">
    <property type="entry name" value="CRAL/TRIO_N_dom_sf"/>
</dbReference>
<feature type="domain" description="CRAL-TRIO" evidence="3">
    <location>
        <begin position="128"/>
        <end position="314"/>
    </location>
</feature>
<keyword evidence="2" id="KW-0732">Signal</keyword>
<protein>
    <submittedName>
        <fullName evidence="4">SEC14 cytosolic factor</fullName>
    </submittedName>
</protein>
<dbReference type="CDD" id="cd00170">
    <property type="entry name" value="SEC14"/>
    <property type="match status" value="1"/>
</dbReference>
<dbReference type="EMBL" id="CAICTM010002586">
    <property type="protein sequence ID" value="CAB9529688.1"/>
    <property type="molecule type" value="Genomic_DNA"/>
</dbReference>
<gene>
    <name evidence="4" type="ORF">SEMRO_2588_G331970.1</name>
</gene>
<dbReference type="InterPro" id="IPR001251">
    <property type="entry name" value="CRAL-TRIO_dom"/>
</dbReference>
<evidence type="ECO:0000259" key="3">
    <source>
        <dbReference type="PROSITE" id="PS50191"/>
    </source>
</evidence>
<dbReference type="InterPro" id="IPR051026">
    <property type="entry name" value="PI/PC_transfer"/>
</dbReference>
<evidence type="ECO:0000313" key="4">
    <source>
        <dbReference type="EMBL" id="CAB9529688.1"/>
    </source>
</evidence>
<dbReference type="SUPFAM" id="SSF52087">
    <property type="entry name" value="CRAL/TRIO domain"/>
    <property type="match status" value="1"/>
</dbReference>
<dbReference type="Gene3D" id="3.40.525.10">
    <property type="entry name" value="CRAL-TRIO lipid binding domain"/>
    <property type="match status" value="1"/>
</dbReference>
<organism evidence="4 5">
    <name type="scientific">Seminavis robusta</name>
    <dbReference type="NCBI Taxonomy" id="568900"/>
    <lineage>
        <taxon>Eukaryota</taxon>
        <taxon>Sar</taxon>
        <taxon>Stramenopiles</taxon>
        <taxon>Ochrophyta</taxon>
        <taxon>Bacillariophyta</taxon>
        <taxon>Bacillariophyceae</taxon>
        <taxon>Bacillariophycidae</taxon>
        <taxon>Naviculales</taxon>
        <taxon>Naviculaceae</taxon>
        <taxon>Seminavis</taxon>
    </lineage>
</organism>
<dbReference type="PANTHER" id="PTHR45657">
    <property type="entry name" value="CRAL-TRIO DOMAIN-CONTAINING PROTEIN YKL091C-RELATED"/>
    <property type="match status" value="1"/>
</dbReference>
<dbReference type="PROSITE" id="PS50191">
    <property type="entry name" value="CRAL_TRIO"/>
    <property type="match status" value="1"/>
</dbReference>
<dbReference type="Pfam" id="PF00650">
    <property type="entry name" value="CRAL_TRIO"/>
    <property type="match status" value="1"/>
</dbReference>
<feature type="region of interest" description="Disordered" evidence="1">
    <location>
        <begin position="305"/>
        <end position="325"/>
    </location>
</feature>
<keyword evidence="5" id="KW-1185">Reference proteome</keyword>
<feature type="signal peptide" evidence="2">
    <location>
        <begin position="1"/>
        <end position="23"/>
    </location>
</feature>
<evidence type="ECO:0000256" key="1">
    <source>
        <dbReference type="SAM" id="MobiDB-lite"/>
    </source>
</evidence>
<feature type="chain" id="PRO_5040131337" evidence="2">
    <location>
        <begin position="24"/>
        <end position="350"/>
    </location>
</feature>
<accession>A0A9N8HWB0</accession>
<name>A0A9N8HWB0_9STRA</name>
<evidence type="ECO:0000256" key="2">
    <source>
        <dbReference type="SAM" id="SignalP"/>
    </source>
</evidence>
<dbReference type="AlphaFoldDB" id="A0A9N8HWB0"/>
<dbReference type="PANTHER" id="PTHR45657:SF1">
    <property type="entry name" value="CRAL-TRIO DOMAIN-CONTAINING PROTEIN YKL091C-RELATED"/>
    <property type="match status" value="1"/>
</dbReference>